<gene>
    <name evidence="3" type="ORF">LTSERUB_4238</name>
</gene>
<evidence type="ECO:0000256" key="1">
    <source>
        <dbReference type="SAM" id="MobiDB-lite"/>
    </source>
</evidence>
<evidence type="ECO:0000256" key="2">
    <source>
        <dbReference type="SAM" id="SignalP"/>
    </source>
</evidence>
<name>G5QMW1_SALRU</name>
<comment type="caution">
    <text evidence="3">The sequence shown here is derived from an EMBL/GenBank/DDBJ whole genome shotgun (WGS) entry which is preliminary data.</text>
</comment>
<accession>G5QMW1</accession>
<keyword evidence="3" id="KW-0449">Lipoprotein</keyword>
<dbReference type="PROSITE" id="PS51257">
    <property type="entry name" value="PROKAR_LIPOPROTEIN"/>
    <property type="match status" value="1"/>
</dbReference>
<proteinExistence type="predicted"/>
<dbReference type="EMBL" id="AFCT01001545">
    <property type="protein sequence ID" value="EHC84222.1"/>
    <property type="molecule type" value="Genomic_DNA"/>
</dbReference>
<feature type="signal peptide" evidence="2">
    <location>
        <begin position="1"/>
        <end position="18"/>
    </location>
</feature>
<reference evidence="3 4" key="1">
    <citation type="journal article" date="2011" name="BMC Genomics">
        <title>Genome sequencing reveals diversification of virulence factor content and possible host adaptation in distinct subpopulations of Salmonella enterica.</title>
        <authorList>
            <person name="den Bakker H.C."/>
            <person name="Moreno Switt A.I."/>
            <person name="Govoni G."/>
            <person name="Cummings C.A."/>
            <person name="Ranieri M.L."/>
            <person name="Degoricija L."/>
            <person name="Hoelzer K."/>
            <person name="Rodriguez-Rivera L.D."/>
            <person name="Brown S."/>
            <person name="Bolchacova E."/>
            <person name="Furtado M.R."/>
            <person name="Wiedmann M."/>
        </authorList>
    </citation>
    <scope>NUCLEOTIDE SEQUENCE [LARGE SCALE GENOMIC DNA]</scope>
    <source>
        <strain evidence="3 4">A4-653</strain>
    </source>
</reference>
<evidence type="ECO:0000313" key="3">
    <source>
        <dbReference type="EMBL" id="EHC84222.1"/>
    </source>
</evidence>
<feature type="chain" id="PRO_5003482880" evidence="2">
    <location>
        <begin position="19"/>
        <end position="144"/>
    </location>
</feature>
<dbReference type="AlphaFoldDB" id="G5QMW1"/>
<feature type="region of interest" description="Disordered" evidence="1">
    <location>
        <begin position="114"/>
        <end position="144"/>
    </location>
</feature>
<protein>
    <submittedName>
        <fullName evidence="3">Putative outer membrane lipoprotein</fullName>
    </submittedName>
</protein>
<evidence type="ECO:0000313" key="4">
    <source>
        <dbReference type="Proteomes" id="UP000004903"/>
    </source>
</evidence>
<dbReference type="Proteomes" id="UP000004903">
    <property type="component" value="Unassembled WGS sequence"/>
</dbReference>
<sequence length="144" mass="15226">MRVLIPFAVLFLSGCSHLANDRWSGQDKAQHFMASAMLSAAGNEYARHQGVSPDRSAAIGLMFSLSLGASADVFFESRRVSEPQKNSGTAARKAAAGAGKILSGMSLARQPVTLSGKWRDTKGASPFLYGATSAKPGKPERPSR</sequence>
<organism evidence="3 4">
    <name type="scientific">Salmonella enterica subsp. enterica serovar Rubislaw str. A4-653</name>
    <dbReference type="NCBI Taxonomy" id="913081"/>
    <lineage>
        <taxon>Bacteria</taxon>
        <taxon>Pseudomonadati</taxon>
        <taxon>Pseudomonadota</taxon>
        <taxon>Gammaproteobacteria</taxon>
        <taxon>Enterobacterales</taxon>
        <taxon>Enterobacteriaceae</taxon>
        <taxon>Salmonella</taxon>
    </lineage>
</organism>
<keyword evidence="2" id="KW-0732">Signal</keyword>